<comment type="caution">
    <text evidence="3">The sequence shown here is derived from an EMBL/GenBank/DDBJ whole genome shotgun (WGS) entry which is preliminary data.</text>
</comment>
<organism evidence="3 4">
    <name type="scientific">Steinernema carpocapsae</name>
    <name type="common">Entomopathogenic nematode</name>
    <dbReference type="NCBI Taxonomy" id="34508"/>
    <lineage>
        <taxon>Eukaryota</taxon>
        <taxon>Metazoa</taxon>
        <taxon>Ecdysozoa</taxon>
        <taxon>Nematoda</taxon>
        <taxon>Chromadorea</taxon>
        <taxon>Rhabditida</taxon>
        <taxon>Tylenchina</taxon>
        <taxon>Panagrolaimomorpha</taxon>
        <taxon>Strongyloidoidea</taxon>
        <taxon>Steinernematidae</taxon>
        <taxon>Steinernema</taxon>
    </lineage>
</organism>
<protein>
    <recommendedName>
        <fullName evidence="2">DUF5648 domain-containing protein</fullName>
    </recommendedName>
</protein>
<reference evidence="3 4" key="2">
    <citation type="journal article" date="2019" name="G3 (Bethesda)">
        <title>Hybrid Assembly of the Genome of the Entomopathogenic Nematode Steinernema carpocapsae Identifies the X-Chromosome.</title>
        <authorList>
            <person name="Serra L."/>
            <person name="Macchietto M."/>
            <person name="Macias-Munoz A."/>
            <person name="McGill C.J."/>
            <person name="Rodriguez I.M."/>
            <person name="Rodriguez B."/>
            <person name="Murad R."/>
            <person name="Mortazavi A."/>
        </authorList>
    </citation>
    <scope>NUCLEOTIDE SEQUENCE [LARGE SCALE GENOMIC DNA]</scope>
    <source>
        <strain evidence="3 4">ALL</strain>
    </source>
</reference>
<feature type="domain" description="DUF5648" evidence="2">
    <location>
        <begin position="125"/>
        <end position="190"/>
    </location>
</feature>
<dbReference type="InterPro" id="IPR043708">
    <property type="entry name" value="DUF5648"/>
</dbReference>
<evidence type="ECO:0000313" key="3">
    <source>
        <dbReference type="EMBL" id="TKR94204.1"/>
    </source>
</evidence>
<keyword evidence="1" id="KW-0732">Signal</keyword>
<sequence length="208" mass="24459">MKWTLVALLVYAVGAHDDFNDFNQTMREEIVVIARLRPFHRIASASPQKHFYHYNWSYFNKYLKNGYQKEDDIGKVLPLAIYKAYKEQIDKTCPDLVYFNVLLDTQGLQPLYHDQFFWQESWGALDYKKDGSGFLATKKKGCCRADVPVYLVEGAAGVRDHFYTTDKEEYDRLVAENKSYNKPQGIAFYVWKCDGVYARCNKFIWQHN</sequence>
<accession>A0A4U5PDT5</accession>
<evidence type="ECO:0000259" key="2">
    <source>
        <dbReference type="Pfam" id="PF18885"/>
    </source>
</evidence>
<dbReference type="Pfam" id="PF18885">
    <property type="entry name" value="DUF5648"/>
    <property type="match status" value="1"/>
</dbReference>
<dbReference type="EMBL" id="AZBU02000002">
    <property type="protein sequence ID" value="TKR94204.1"/>
    <property type="molecule type" value="Genomic_DNA"/>
</dbReference>
<proteinExistence type="predicted"/>
<feature type="chain" id="PRO_5020827641" description="DUF5648 domain-containing protein" evidence="1">
    <location>
        <begin position="16"/>
        <end position="208"/>
    </location>
</feature>
<feature type="signal peptide" evidence="1">
    <location>
        <begin position="1"/>
        <end position="15"/>
    </location>
</feature>
<evidence type="ECO:0000313" key="4">
    <source>
        <dbReference type="Proteomes" id="UP000298663"/>
    </source>
</evidence>
<reference evidence="3 4" key="1">
    <citation type="journal article" date="2015" name="Genome Biol.">
        <title>Comparative genomics of Steinernema reveals deeply conserved gene regulatory networks.</title>
        <authorList>
            <person name="Dillman A.R."/>
            <person name="Macchietto M."/>
            <person name="Porter C.F."/>
            <person name="Rogers A."/>
            <person name="Williams B."/>
            <person name="Antoshechkin I."/>
            <person name="Lee M.M."/>
            <person name="Goodwin Z."/>
            <person name="Lu X."/>
            <person name="Lewis E.E."/>
            <person name="Goodrich-Blair H."/>
            <person name="Stock S.P."/>
            <person name="Adams B.J."/>
            <person name="Sternberg P.W."/>
            <person name="Mortazavi A."/>
        </authorList>
    </citation>
    <scope>NUCLEOTIDE SEQUENCE [LARGE SCALE GENOMIC DNA]</scope>
    <source>
        <strain evidence="3 4">ALL</strain>
    </source>
</reference>
<dbReference type="Proteomes" id="UP000298663">
    <property type="component" value="Unassembled WGS sequence"/>
</dbReference>
<evidence type="ECO:0000256" key="1">
    <source>
        <dbReference type="SAM" id="SignalP"/>
    </source>
</evidence>
<keyword evidence="4" id="KW-1185">Reference proteome</keyword>
<name>A0A4U5PDT5_STECR</name>
<dbReference type="AlphaFoldDB" id="A0A4U5PDT5"/>
<gene>
    <name evidence="3" type="ORF">L596_008517</name>
</gene>